<dbReference type="InterPro" id="IPR041619">
    <property type="entry name" value="NAPRTase_C"/>
</dbReference>
<dbReference type="Proteomes" id="UP000722121">
    <property type="component" value="Unassembled WGS sequence"/>
</dbReference>
<dbReference type="Gene3D" id="3.20.20.70">
    <property type="entry name" value="Aldolase class I"/>
    <property type="match status" value="1"/>
</dbReference>
<dbReference type="Pfam" id="PF17956">
    <property type="entry name" value="NAPRTase_C"/>
    <property type="match status" value="1"/>
</dbReference>
<dbReference type="EC" id="6.3.4.21" evidence="3 9"/>
<evidence type="ECO:0000256" key="7">
    <source>
        <dbReference type="ARBA" id="ARBA00022679"/>
    </source>
</evidence>
<dbReference type="NCBIfam" id="NF006695">
    <property type="entry name" value="PRK09243.1-2"/>
    <property type="match status" value="1"/>
</dbReference>
<evidence type="ECO:0000256" key="6">
    <source>
        <dbReference type="ARBA" id="ARBA00022642"/>
    </source>
</evidence>
<dbReference type="InterPro" id="IPR013785">
    <property type="entry name" value="Aldolase_TIM"/>
</dbReference>
<evidence type="ECO:0000259" key="10">
    <source>
        <dbReference type="Pfam" id="PF17767"/>
    </source>
</evidence>
<dbReference type="InterPro" id="IPR040727">
    <property type="entry name" value="NAPRTase_N"/>
</dbReference>
<evidence type="ECO:0000256" key="1">
    <source>
        <dbReference type="ARBA" id="ARBA00004952"/>
    </source>
</evidence>
<dbReference type="CDD" id="cd01570">
    <property type="entry name" value="NAPRTase_A"/>
    <property type="match status" value="1"/>
</dbReference>
<dbReference type="InterPro" id="IPR006405">
    <property type="entry name" value="Nic_PRibTrfase_pncB"/>
</dbReference>
<dbReference type="PIRSF" id="PIRSF000484">
    <property type="entry name" value="NAPRT"/>
    <property type="match status" value="1"/>
</dbReference>
<evidence type="ECO:0000256" key="5">
    <source>
        <dbReference type="ARBA" id="ARBA00022598"/>
    </source>
</evidence>
<comment type="similarity">
    <text evidence="2 9">Belongs to the NAPRTase family.</text>
</comment>
<keyword evidence="4" id="KW-0597">Phosphoprotein</keyword>
<evidence type="ECO:0000313" key="12">
    <source>
        <dbReference type="EMBL" id="MBN4066691.1"/>
    </source>
</evidence>
<keyword evidence="13" id="KW-1185">Reference proteome</keyword>
<evidence type="ECO:0000256" key="3">
    <source>
        <dbReference type="ARBA" id="ARBA00013236"/>
    </source>
</evidence>
<feature type="domain" description="Nicotinate phosphoribosyltransferase N-terminal" evidence="10">
    <location>
        <begin position="14"/>
        <end position="144"/>
    </location>
</feature>
<feature type="domain" description="Nicotinate phosphoribosyltransferase C-terminal" evidence="11">
    <location>
        <begin position="374"/>
        <end position="478"/>
    </location>
</feature>
<keyword evidence="6 9" id="KW-0662">Pyridine nucleotide biosynthesis</keyword>
<comment type="catalytic activity">
    <reaction evidence="8 9">
        <text>5-phospho-alpha-D-ribose 1-diphosphate + nicotinate + ATP + H2O = nicotinate beta-D-ribonucleotide + ADP + phosphate + diphosphate</text>
        <dbReference type="Rhea" id="RHEA:36163"/>
        <dbReference type="ChEBI" id="CHEBI:15377"/>
        <dbReference type="ChEBI" id="CHEBI:30616"/>
        <dbReference type="ChEBI" id="CHEBI:32544"/>
        <dbReference type="ChEBI" id="CHEBI:33019"/>
        <dbReference type="ChEBI" id="CHEBI:43474"/>
        <dbReference type="ChEBI" id="CHEBI:57502"/>
        <dbReference type="ChEBI" id="CHEBI:58017"/>
        <dbReference type="ChEBI" id="CHEBI:456216"/>
        <dbReference type="EC" id="6.3.4.21"/>
    </reaction>
</comment>
<proteinExistence type="inferred from homology"/>
<keyword evidence="12" id="KW-0328">Glycosyltransferase</keyword>
<dbReference type="EMBL" id="JAFITR010000016">
    <property type="protein sequence ID" value="MBN4066691.1"/>
    <property type="molecule type" value="Genomic_DNA"/>
</dbReference>
<evidence type="ECO:0000256" key="4">
    <source>
        <dbReference type="ARBA" id="ARBA00022553"/>
    </source>
</evidence>
<gene>
    <name evidence="12" type="ORF">JYU14_01240</name>
</gene>
<comment type="caution">
    <text evidence="12">The sequence shown here is derived from an EMBL/GenBank/DDBJ whole genome shotgun (WGS) entry which is preliminary data.</text>
</comment>
<protein>
    <recommendedName>
        <fullName evidence="3 9">Nicotinate phosphoribosyltransferase</fullName>
        <ecNumber evidence="3 9">6.3.4.21</ecNumber>
    </recommendedName>
</protein>
<dbReference type="PANTHER" id="PTHR11098">
    <property type="entry name" value="NICOTINATE PHOSPHORIBOSYLTRANSFERASE"/>
    <property type="match status" value="1"/>
</dbReference>
<dbReference type="NCBIfam" id="TIGR01513">
    <property type="entry name" value="NAPRTase_put"/>
    <property type="match status" value="1"/>
</dbReference>
<dbReference type="InterPro" id="IPR007229">
    <property type="entry name" value="Nic_PRibTrfase-Fam"/>
</dbReference>
<reference evidence="12 13" key="1">
    <citation type="submission" date="2021-02" db="EMBL/GenBank/DDBJ databases">
        <title>Activity-based single-cell genomes from oceanic crustal fluid captures similar information to metagenomic and metatranscriptomic surveys with orders of magnitude less sampling.</title>
        <authorList>
            <person name="D'Angelo T.S."/>
            <person name="Orcutt B.N."/>
        </authorList>
    </citation>
    <scope>NUCLEOTIDE SEQUENCE [LARGE SCALE GENOMIC DNA]</scope>
    <source>
        <strain evidence="12">AH-315-G07</strain>
    </source>
</reference>
<evidence type="ECO:0000313" key="13">
    <source>
        <dbReference type="Proteomes" id="UP000722121"/>
    </source>
</evidence>
<dbReference type="SUPFAM" id="SSF51690">
    <property type="entry name" value="Nicotinate/Quinolinate PRTase C-terminal domain-like"/>
    <property type="match status" value="1"/>
</dbReference>
<dbReference type="Pfam" id="PF17767">
    <property type="entry name" value="NAPRTase_N"/>
    <property type="match status" value="1"/>
</dbReference>
<keyword evidence="5 9" id="KW-0436">Ligase</keyword>
<name>A0ABS3AQX2_9BACT</name>
<dbReference type="GO" id="GO:0016757">
    <property type="term" value="F:glycosyltransferase activity"/>
    <property type="evidence" value="ECO:0007669"/>
    <property type="project" value="UniProtKB-KW"/>
</dbReference>
<comment type="pathway">
    <text evidence="1 9">Cofactor biosynthesis; NAD(+) biosynthesis; nicotinate D-ribonucleotide from nicotinate: step 1/1.</text>
</comment>
<dbReference type="PANTHER" id="PTHR11098:SF1">
    <property type="entry name" value="NICOTINATE PHOSPHORIBOSYLTRANSFERASE"/>
    <property type="match status" value="1"/>
</dbReference>
<dbReference type="NCBIfam" id="NF009131">
    <property type="entry name" value="PRK12484.1"/>
    <property type="match status" value="1"/>
</dbReference>
<comment type="PTM">
    <text evidence="9">Transiently phosphorylated on a His residue during the reaction cycle. Phosphorylation strongly increases the affinity for substrates and increases the rate of nicotinate D-ribonucleotide production. Dephosphorylation regenerates the low-affinity form of the enzyme, leading to product release.</text>
</comment>
<evidence type="ECO:0000256" key="8">
    <source>
        <dbReference type="ARBA" id="ARBA00048668"/>
    </source>
</evidence>
<evidence type="ECO:0000259" key="11">
    <source>
        <dbReference type="Pfam" id="PF17956"/>
    </source>
</evidence>
<organism evidence="12 13">
    <name type="scientific">Simkania negevensis</name>
    <dbReference type="NCBI Taxonomy" id="83561"/>
    <lineage>
        <taxon>Bacteria</taxon>
        <taxon>Pseudomonadati</taxon>
        <taxon>Chlamydiota</taxon>
        <taxon>Chlamydiia</taxon>
        <taxon>Parachlamydiales</taxon>
        <taxon>Simkaniaceae</taxon>
        <taxon>Simkania</taxon>
    </lineage>
</organism>
<evidence type="ECO:0000256" key="2">
    <source>
        <dbReference type="ARBA" id="ARBA00010897"/>
    </source>
</evidence>
<dbReference type="Gene3D" id="3.20.140.10">
    <property type="entry name" value="nicotinate phosphoribosyltransferase"/>
    <property type="match status" value="1"/>
</dbReference>
<sequence>MRALALYKNTSLALLTDLYQLTMAYSYWKEGISERKALYHLFFRRKPFKGGFVVAAGLEAAVHFIELLKFSEEDLSYLEGLRGWDEVPLFDPAFLDYLANLKFTCDVHAVPEGELIFPQEPLVRVTGPILQCQLLETPLLTLLNFPTLIATKAARICHSARGDSVIEFGLRRAQGIDGGVTASRAAFIGGCSSTSNVMAGKFFGVPVKGTHAHSWVMAFDDELDSFYSYARAMPNNCVFLVDTYDTLEGVKSAIEVGLWLKTQGKKMVGVRLDSGDLAYLSIESRRLLDEAGFHDTLIMASNELDEYLIADLKNQGAKIAVWGVGTALATARDCPALDGVYKLSAICDPQGQWLHKLKISEQLVKVTNPGILQVRRFYKQGSPIADIIYDELLGLDEVPCLVDPLDTTRQLFIKDADESRDLLKPVFLKGERVYDLPSLQQIQENAKRNLDIFHPGIKRLVNPHEYPVGLERQLEELKLQIIKQLRTTRH</sequence>
<accession>A0ABS3AQX2</accession>
<evidence type="ECO:0000256" key="9">
    <source>
        <dbReference type="RuleBase" id="RU365100"/>
    </source>
</evidence>
<dbReference type="SUPFAM" id="SSF54675">
    <property type="entry name" value="Nicotinate/Quinolinate PRTase N-terminal domain-like"/>
    <property type="match status" value="1"/>
</dbReference>
<dbReference type="InterPro" id="IPR036068">
    <property type="entry name" value="Nicotinate_pribotase-like_C"/>
</dbReference>
<comment type="function">
    <text evidence="9">Catalyzes the first step in the biosynthesis of NAD from nicotinic acid, the ATP-dependent synthesis of beta-nicotinate D-ribonucleotide from nicotinate and 5-phospho-D-ribose 1-phosphate.</text>
</comment>
<keyword evidence="7 9" id="KW-0808">Transferase</keyword>
<dbReference type="GO" id="GO:0004516">
    <property type="term" value="F:nicotinate phosphoribosyltransferase activity"/>
    <property type="evidence" value="ECO:0007669"/>
    <property type="project" value="UniProtKB-EC"/>
</dbReference>